<accession>A0A428PQ16</accession>
<protein>
    <submittedName>
        <fullName evidence="1">Uncharacterized protein</fullName>
    </submittedName>
</protein>
<gene>
    <name evidence="1" type="ORF">CEP54_009520</name>
</gene>
<evidence type="ECO:0000313" key="2">
    <source>
        <dbReference type="Proteomes" id="UP000288168"/>
    </source>
</evidence>
<dbReference type="AlphaFoldDB" id="A0A428PQ16"/>
<sequence>MGYRGAVSCLARIHTAEGVGSFFNSFHRSYAKLCVTIEACSIGHRNAIESVCFLLQWVIRTFIYCVFV</sequence>
<dbReference type="Proteomes" id="UP000288168">
    <property type="component" value="Unassembled WGS sequence"/>
</dbReference>
<dbReference type="EMBL" id="NKCI01000104">
    <property type="protein sequence ID" value="RSL55084.1"/>
    <property type="molecule type" value="Genomic_DNA"/>
</dbReference>
<proteinExistence type="predicted"/>
<comment type="caution">
    <text evidence="1">The sequence shown here is derived from an EMBL/GenBank/DDBJ whole genome shotgun (WGS) entry which is preliminary data.</text>
</comment>
<name>A0A428PQ16_9HYPO</name>
<organism evidence="1 2">
    <name type="scientific">Fusarium duplospermum</name>
    <dbReference type="NCBI Taxonomy" id="1325734"/>
    <lineage>
        <taxon>Eukaryota</taxon>
        <taxon>Fungi</taxon>
        <taxon>Dikarya</taxon>
        <taxon>Ascomycota</taxon>
        <taxon>Pezizomycotina</taxon>
        <taxon>Sordariomycetes</taxon>
        <taxon>Hypocreomycetidae</taxon>
        <taxon>Hypocreales</taxon>
        <taxon>Nectriaceae</taxon>
        <taxon>Fusarium</taxon>
        <taxon>Fusarium solani species complex</taxon>
    </lineage>
</organism>
<reference evidence="1 2" key="1">
    <citation type="submission" date="2017-06" db="EMBL/GenBank/DDBJ databases">
        <title>Comparative genomic analysis of Ambrosia Fusariam Clade fungi.</title>
        <authorList>
            <person name="Stajich J.E."/>
            <person name="Carrillo J."/>
            <person name="Kijimoto T."/>
            <person name="Eskalen A."/>
            <person name="O'Donnell K."/>
            <person name="Kasson M."/>
        </authorList>
    </citation>
    <scope>NUCLEOTIDE SEQUENCE [LARGE SCALE GENOMIC DNA]</scope>
    <source>
        <strain evidence="1 2">NRRL62584</strain>
    </source>
</reference>
<keyword evidence="2" id="KW-1185">Reference proteome</keyword>
<evidence type="ECO:0000313" key="1">
    <source>
        <dbReference type="EMBL" id="RSL55084.1"/>
    </source>
</evidence>